<sequence length="80" mass="9396">MDSKLLDKKIELIQWLSTLEDDVIIEKLVNFKNDETEEWWDSISDEEKKSIEQGIFEADNQKLKPHSDAKKLFANKNTSI</sequence>
<evidence type="ECO:0000313" key="1">
    <source>
        <dbReference type="EMBL" id="MBE8714214.1"/>
    </source>
</evidence>
<evidence type="ECO:0000313" key="2">
    <source>
        <dbReference type="Proteomes" id="UP000616201"/>
    </source>
</evidence>
<protein>
    <submittedName>
        <fullName evidence="1">Uncharacterized protein</fullName>
    </submittedName>
</protein>
<gene>
    <name evidence="1" type="ORF">C4F49_11015</name>
</gene>
<accession>A0A928V137</accession>
<name>A0A928V137_9SPHI</name>
<comment type="caution">
    <text evidence="1">The sequence shown here is derived from an EMBL/GenBank/DDBJ whole genome shotgun (WGS) entry which is preliminary data.</text>
</comment>
<dbReference type="EMBL" id="PRDK01000006">
    <property type="protein sequence ID" value="MBE8714214.1"/>
    <property type="molecule type" value="Genomic_DNA"/>
</dbReference>
<dbReference type="AlphaFoldDB" id="A0A928V137"/>
<dbReference type="RefSeq" id="WP_196936535.1">
    <property type="nucleotide sequence ID" value="NZ_MU158698.1"/>
</dbReference>
<reference evidence="1" key="1">
    <citation type="submission" date="2018-02" db="EMBL/GenBank/DDBJ databases">
        <authorList>
            <person name="Vasarhelyi B.M."/>
            <person name="Deshmukh S."/>
            <person name="Balint B."/>
            <person name="Kukolya J."/>
        </authorList>
    </citation>
    <scope>NUCLEOTIDE SEQUENCE</scope>
    <source>
        <strain evidence="1">KB22</strain>
    </source>
</reference>
<keyword evidence="2" id="KW-1185">Reference proteome</keyword>
<organism evidence="1 2">
    <name type="scientific">Sphingobacterium hungaricum</name>
    <dbReference type="NCBI Taxonomy" id="2082723"/>
    <lineage>
        <taxon>Bacteria</taxon>
        <taxon>Pseudomonadati</taxon>
        <taxon>Bacteroidota</taxon>
        <taxon>Sphingobacteriia</taxon>
        <taxon>Sphingobacteriales</taxon>
        <taxon>Sphingobacteriaceae</taxon>
        <taxon>Sphingobacterium</taxon>
    </lineage>
</organism>
<proteinExistence type="predicted"/>
<dbReference type="Proteomes" id="UP000616201">
    <property type="component" value="Unassembled WGS sequence"/>
</dbReference>